<protein>
    <recommendedName>
        <fullName evidence="3">IDEAL domain-containing protein</fullName>
    </recommendedName>
</protein>
<evidence type="ECO:0000313" key="1">
    <source>
        <dbReference type="EMBL" id="QJX80118.1"/>
    </source>
</evidence>
<sequence length="220" mass="25873">MNKTKIIIEELKKRNIPSEIKQTISPIVEQYIDRIQFVKSFVGLKDILYFEELDVDFFDFPFFLSLNCQTLSSNGGDKHASIASVYENAITDAEEIVRKLKHFFEETNRILFFEVAFSENVLSNDDMWQVYHNMNEETDKEPFEIMTKMYRYPEWYDVEFGENVAILEDSLTVLKQMDNINTLVTIKELEEEINKALENDDAALFSSLVKELKVLKKQIH</sequence>
<gene>
    <name evidence="1" type="ORF">FDZ14_28900</name>
</gene>
<dbReference type="EMBL" id="CP045273">
    <property type="protein sequence ID" value="QJX80118.1"/>
    <property type="molecule type" value="Genomic_DNA"/>
</dbReference>
<evidence type="ECO:0008006" key="3">
    <source>
        <dbReference type="Google" id="ProtNLM"/>
    </source>
</evidence>
<keyword evidence="1" id="KW-0614">Plasmid</keyword>
<proteinExistence type="predicted"/>
<reference evidence="1 2" key="1">
    <citation type="submission" date="2019-10" db="EMBL/GenBank/DDBJ databases">
        <title>Complete genome sequences for adaption low water activity.</title>
        <authorList>
            <person name="Zhao L."/>
            <person name="Zhong J."/>
        </authorList>
    </citation>
    <scope>NUCLEOTIDE SEQUENCE [LARGE SCALE GENOMIC DNA]</scope>
    <source>
        <strain evidence="1 2">FDU301</strain>
        <plasmid evidence="2">pfdu301a</plasmid>
    </source>
</reference>
<dbReference type="RefSeq" id="WP_171778099.1">
    <property type="nucleotide sequence ID" value="NZ_CP045273.1"/>
</dbReference>
<accession>A0A6M6E6A5</accession>
<evidence type="ECO:0000313" key="2">
    <source>
        <dbReference type="Proteomes" id="UP000501076"/>
    </source>
</evidence>
<organism evidence="1 2">
    <name type="scientific">Priestia megaterium</name>
    <name type="common">Bacillus megaterium</name>
    <dbReference type="NCBI Taxonomy" id="1404"/>
    <lineage>
        <taxon>Bacteria</taxon>
        <taxon>Bacillati</taxon>
        <taxon>Bacillota</taxon>
        <taxon>Bacilli</taxon>
        <taxon>Bacillales</taxon>
        <taxon>Bacillaceae</taxon>
        <taxon>Priestia</taxon>
    </lineage>
</organism>
<dbReference type="Proteomes" id="UP000501076">
    <property type="component" value="Plasmid pFDU301A"/>
</dbReference>
<name>A0A6M6E6A5_PRIMG</name>
<geneLocation type="plasmid" evidence="2">
    <name>pfdu301a</name>
</geneLocation>
<dbReference type="AlphaFoldDB" id="A0A6M6E6A5"/>